<dbReference type="GeneID" id="107224079"/>
<feature type="binding site" evidence="6">
    <location>
        <begin position="246"/>
        <end position="252"/>
    </location>
    <ligand>
        <name>S-adenosyl-L-methionine</name>
        <dbReference type="ChEBI" id="CHEBI:59789"/>
    </ligand>
</feature>
<dbReference type="InterPro" id="IPR018314">
    <property type="entry name" value="RsmB/NOL1/NOP2-like_CS"/>
</dbReference>
<evidence type="ECO:0000313" key="9">
    <source>
        <dbReference type="RefSeq" id="XP_046597600.1"/>
    </source>
</evidence>
<dbReference type="RefSeq" id="XP_046597600.1">
    <property type="nucleotide sequence ID" value="XM_046741644.1"/>
</dbReference>
<organism evidence="8 9">
    <name type="scientific">Neodiprion lecontei</name>
    <name type="common">Redheaded pine sawfly</name>
    <dbReference type="NCBI Taxonomy" id="441921"/>
    <lineage>
        <taxon>Eukaryota</taxon>
        <taxon>Metazoa</taxon>
        <taxon>Ecdysozoa</taxon>
        <taxon>Arthropoda</taxon>
        <taxon>Hexapoda</taxon>
        <taxon>Insecta</taxon>
        <taxon>Pterygota</taxon>
        <taxon>Neoptera</taxon>
        <taxon>Endopterygota</taxon>
        <taxon>Hymenoptera</taxon>
        <taxon>Tenthredinoidea</taxon>
        <taxon>Diprionidae</taxon>
        <taxon>Diprioninae</taxon>
        <taxon>Neodiprion</taxon>
    </lineage>
</organism>
<evidence type="ECO:0000256" key="6">
    <source>
        <dbReference type="PROSITE-ProRule" id="PRU01023"/>
    </source>
</evidence>
<evidence type="ECO:0000256" key="4">
    <source>
        <dbReference type="ARBA" id="ARBA00022691"/>
    </source>
</evidence>
<protein>
    <submittedName>
        <fullName evidence="9">tRNA (Cytosine(72)-C(5))-methyltransferase NSUN6 isoform X2</fullName>
    </submittedName>
</protein>
<reference evidence="9" key="1">
    <citation type="submission" date="2025-08" db="UniProtKB">
        <authorList>
            <consortium name="RefSeq"/>
        </authorList>
    </citation>
    <scope>IDENTIFICATION</scope>
    <source>
        <tissue evidence="9">Thorax and Abdomen</tissue>
    </source>
</reference>
<dbReference type="PROSITE" id="PS01153">
    <property type="entry name" value="NOL1_NOP2_SUN"/>
    <property type="match status" value="1"/>
</dbReference>
<dbReference type="PANTHER" id="PTHR22807">
    <property type="entry name" value="NOP2 YEAST -RELATED NOL1/NOP2/FMU SUN DOMAIN-CONTAINING"/>
    <property type="match status" value="1"/>
</dbReference>
<evidence type="ECO:0000256" key="1">
    <source>
        <dbReference type="ARBA" id="ARBA00007494"/>
    </source>
</evidence>
<dbReference type="InterPro" id="IPR049560">
    <property type="entry name" value="MeTrfase_RsmB-F_NOP2_cat"/>
</dbReference>
<keyword evidence="3 6" id="KW-0808">Transferase</keyword>
<feature type="binding site" evidence="6">
    <location>
        <position position="327"/>
    </location>
    <ligand>
        <name>S-adenosyl-L-methionine</name>
        <dbReference type="ChEBI" id="CHEBI:59789"/>
    </ligand>
</feature>
<dbReference type="PRINTS" id="PR02008">
    <property type="entry name" value="RCMTFAMILY"/>
</dbReference>
<dbReference type="PROSITE" id="PS51686">
    <property type="entry name" value="SAM_MT_RSMB_NOP"/>
    <property type="match status" value="1"/>
</dbReference>
<keyword evidence="4 6" id="KW-0949">S-adenosyl-L-methionine</keyword>
<feature type="domain" description="SAM-dependent MTase RsmB/NOP-type" evidence="7">
    <location>
        <begin position="141"/>
        <end position="453"/>
    </location>
</feature>
<comment type="similarity">
    <text evidence="1 6">Belongs to the class I-like SAM-binding methyltransferase superfamily. RsmB/NOP family.</text>
</comment>
<dbReference type="InterPro" id="IPR001678">
    <property type="entry name" value="MeTrfase_RsmB-F_NOP2_dom"/>
</dbReference>
<evidence type="ECO:0000256" key="5">
    <source>
        <dbReference type="ARBA" id="ARBA00022884"/>
    </source>
</evidence>
<dbReference type="InterPro" id="IPR036974">
    <property type="entry name" value="PUA_sf"/>
</dbReference>
<evidence type="ECO:0000256" key="2">
    <source>
        <dbReference type="ARBA" id="ARBA00022603"/>
    </source>
</evidence>
<dbReference type="CDD" id="cd21150">
    <property type="entry name" value="PUA_NSun6-like"/>
    <property type="match status" value="1"/>
</dbReference>
<sequence>MPLYLYPKSPFKHNSEIRAELQNEMLRLIGHVDDTVFNDVQARLDCLCSWLCSTPKTTTFRVNNLVADTETVVKEITKELSQVRTNRYFPELIVVSCCDTTMELNFQYLPKEIIVDSICGTAVLRGAHVFAPGVMGIPQGLQVGDTVSVYADLTGDCKKGFNKRYVSPYKVFLGNGVLRITRNALFGATVKSPSGIAVFMTDVVSRLPSLSDSVLSKGSALLQNLPSIICSRVLNPLSDEIILDMCAAPGNKTTHISDLMKGSGTIVALEKIKSKVERMRIQCNEFCATNIQIFCFDSTKAVSEVKEKIFSNGPPYNAESFDRILLDVPCSALGQRPQLTNPITVAQINSYVPLQRKLFSAAVQLLKFGGVLVYSTCTITVGENEGIVSWALRTYPYLRLESVRKNLCSLGLPHIGASGMEISGLTSEESKNLCRFGVESDSVGFFIACFVKTIAET</sequence>
<dbReference type="Proteomes" id="UP000829291">
    <property type="component" value="Chromosome 5"/>
</dbReference>
<dbReference type="Gene3D" id="3.40.50.150">
    <property type="entry name" value="Vaccinia Virus protein VP39"/>
    <property type="match status" value="1"/>
</dbReference>
<dbReference type="Pfam" id="PF01189">
    <property type="entry name" value="Methyltr_RsmB-F"/>
    <property type="match status" value="1"/>
</dbReference>
<gene>
    <name evidence="9" type="primary">LOC107224079</name>
</gene>
<dbReference type="SUPFAM" id="SSF88697">
    <property type="entry name" value="PUA domain-like"/>
    <property type="match status" value="1"/>
</dbReference>
<name>A0ABM3GBE9_NEOLC</name>
<evidence type="ECO:0000256" key="3">
    <source>
        <dbReference type="ARBA" id="ARBA00022679"/>
    </source>
</evidence>
<dbReference type="InterPro" id="IPR015947">
    <property type="entry name" value="PUA-like_sf"/>
</dbReference>
<evidence type="ECO:0000313" key="8">
    <source>
        <dbReference type="Proteomes" id="UP000829291"/>
    </source>
</evidence>
<dbReference type="CDD" id="cd02440">
    <property type="entry name" value="AdoMet_MTases"/>
    <property type="match status" value="1"/>
</dbReference>
<feature type="binding site" evidence="6">
    <location>
        <position position="297"/>
    </location>
    <ligand>
        <name>S-adenosyl-L-methionine</name>
        <dbReference type="ChEBI" id="CHEBI:59789"/>
    </ligand>
</feature>
<feature type="binding site" evidence="6">
    <location>
        <position position="270"/>
    </location>
    <ligand>
        <name>S-adenosyl-L-methionine</name>
        <dbReference type="ChEBI" id="CHEBI:59789"/>
    </ligand>
</feature>
<keyword evidence="2 6" id="KW-0489">Methyltransferase</keyword>
<feature type="active site" description="Nucleophile" evidence="6">
    <location>
        <position position="377"/>
    </location>
</feature>
<evidence type="ECO:0000259" key="7">
    <source>
        <dbReference type="PROSITE" id="PS51686"/>
    </source>
</evidence>
<dbReference type="PANTHER" id="PTHR22807:SF34">
    <property type="entry name" value="TRNA (CYTOSINE(72)-C(5))-METHYLTRANSFERASE NSUN6"/>
    <property type="match status" value="1"/>
</dbReference>
<keyword evidence="5 6" id="KW-0694">RNA-binding</keyword>
<dbReference type="PROSITE" id="PS50890">
    <property type="entry name" value="PUA"/>
    <property type="match status" value="1"/>
</dbReference>
<dbReference type="InterPro" id="IPR029063">
    <property type="entry name" value="SAM-dependent_MTases_sf"/>
</dbReference>
<keyword evidence="8" id="KW-1185">Reference proteome</keyword>
<dbReference type="Gene3D" id="2.30.130.10">
    <property type="entry name" value="PUA domain"/>
    <property type="match status" value="1"/>
</dbReference>
<proteinExistence type="inferred from homology"/>
<accession>A0ABM3GBE9</accession>
<dbReference type="InterPro" id="IPR023267">
    <property type="entry name" value="RCMT"/>
</dbReference>
<dbReference type="SUPFAM" id="SSF53335">
    <property type="entry name" value="S-adenosyl-L-methionine-dependent methyltransferases"/>
    <property type="match status" value="1"/>
</dbReference>